<keyword evidence="5 11" id="KW-0028">Amino-acid biosynthesis</keyword>
<evidence type="ECO:0000256" key="7">
    <source>
        <dbReference type="ARBA" id="ARBA00022723"/>
    </source>
</evidence>
<dbReference type="InterPro" id="IPR000399">
    <property type="entry name" value="TPP-bd_CS"/>
</dbReference>
<evidence type="ECO:0000256" key="8">
    <source>
        <dbReference type="ARBA" id="ARBA00022842"/>
    </source>
</evidence>
<dbReference type="GO" id="GO:0030976">
    <property type="term" value="F:thiamine pyrophosphate binding"/>
    <property type="evidence" value="ECO:0007669"/>
    <property type="project" value="UniProtKB-UniRule"/>
</dbReference>
<accession>A0A9D1NNA4</accession>
<evidence type="ECO:0000313" key="15">
    <source>
        <dbReference type="EMBL" id="HIV09844.1"/>
    </source>
</evidence>
<protein>
    <recommendedName>
        <fullName evidence="4 11">Acetolactate synthase</fullName>
        <ecNumber evidence="4 11">2.2.1.6</ecNumber>
    </recommendedName>
</protein>
<evidence type="ECO:0000259" key="13">
    <source>
        <dbReference type="Pfam" id="PF02775"/>
    </source>
</evidence>
<evidence type="ECO:0000256" key="6">
    <source>
        <dbReference type="ARBA" id="ARBA00022679"/>
    </source>
</evidence>
<dbReference type="Proteomes" id="UP000886845">
    <property type="component" value="Unassembled WGS sequence"/>
</dbReference>
<dbReference type="GO" id="GO:0000287">
    <property type="term" value="F:magnesium ion binding"/>
    <property type="evidence" value="ECO:0007669"/>
    <property type="project" value="UniProtKB-UniRule"/>
</dbReference>
<dbReference type="InterPro" id="IPR039368">
    <property type="entry name" value="AHAS_TPP"/>
</dbReference>
<keyword evidence="6 11" id="KW-0808">Transferase</keyword>
<comment type="caution">
    <text evidence="15">The sequence shown here is derived from an EMBL/GenBank/DDBJ whole genome shotgun (WGS) entry which is preliminary data.</text>
</comment>
<dbReference type="SUPFAM" id="SSF52518">
    <property type="entry name" value="Thiamin diphosphate-binding fold (THDP-binding)"/>
    <property type="match status" value="2"/>
</dbReference>
<feature type="domain" description="Thiamine pyrophosphate enzyme central" evidence="12">
    <location>
        <begin position="145"/>
        <end position="279"/>
    </location>
</feature>
<evidence type="ECO:0000256" key="2">
    <source>
        <dbReference type="ARBA" id="ARBA00005025"/>
    </source>
</evidence>
<dbReference type="GO" id="GO:0005948">
    <property type="term" value="C:acetolactate synthase complex"/>
    <property type="evidence" value="ECO:0007669"/>
    <property type="project" value="TreeGrafter"/>
</dbReference>
<keyword evidence="8 11" id="KW-0460">Magnesium</keyword>
<dbReference type="GO" id="GO:0009097">
    <property type="term" value="P:isoleucine biosynthetic process"/>
    <property type="evidence" value="ECO:0007669"/>
    <property type="project" value="TreeGrafter"/>
</dbReference>
<name>A0A9D1NNA4_9BACT</name>
<evidence type="ECO:0000313" key="16">
    <source>
        <dbReference type="Proteomes" id="UP000886845"/>
    </source>
</evidence>
<dbReference type="GO" id="GO:0050660">
    <property type="term" value="F:flavin adenine dinucleotide binding"/>
    <property type="evidence" value="ECO:0007669"/>
    <property type="project" value="InterPro"/>
</dbReference>
<gene>
    <name evidence="15" type="primary">ilvB</name>
    <name evidence="15" type="ORF">IAC79_07010</name>
</gene>
<dbReference type="CDD" id="cd07035">
    <property type="entry name" value="TPP_PYR_POX_like"/>
    <property type="match status" value="1"/>
</dbReference>
<comment type="pathway">
    <text evidence="2 11">Amino-acid biosynthesis; L-valine biosynthesis; L-valine from pyruvate: step 1/4.</text>
</comment>
<dbReference type="AlphaFoldDB" id="A0A9D1NNA4"/>
<proteinExistence type="inferred from homology"/>
<evidence type="ECO:0000256" key="4">
    <source>
        <dbReference type="ARBA" id="ARBA00013145"/>
    </source>
</evidence>
<dbReference type="PANTHER" id="PTHR18968:SF13">
    <property type="entry name" value="ACETOLACTATE SYNTHASE CATALYTIC SUBUNIT, MITOCHONDRIAL"/>
    <property type="match status" value="1"/>
</dbReference>
<comment type="catalytic activity">
    <reaction evidence="11">
        <text>2 pyruvate + H(+) = (2S)-2-acetolactate + CO2</text>
        <dbReference type="Rhea" id="RHEA:25249"/>
        <dbReference type="ChEBI" id="CHEBI:15361"/>
        <dbReference type="ChEBI" id="CHEBI:15378"/>
        <dbReference type="ChEBI" id="CHEBI:16526"/>
        <dbReference type="ChEBI" id="CHEBI:58476"/>
        <dbReference type="EC" id="2.2.1.6"/>
    </reaction>
</comment>
<evidence type="ECO:0000256" key="11">
    <source>
        <dbReference type="RuleBase" id="RU003591"/>
    </source>
</evidence>
<feature type="domain" description="Thiamine pyrophosphate enzyme N-terminal TPP-binding" evidence="14">
    <location>
        <begin position="1"/>
        <end position="70"/>
    </location>
</feature>
<comment type="cofactor">
    <cofactor evidence="11">
        <name>Mg(2+)</name>
        <dbReference type="ChEBI" id="CHEBI:18420"/>
    </cofactor>
    <text evidence="11">Binds 1 Mg(2+) ion per subunit.</text>
</comment>
<dbReference type="InterPro" id="IPR045229">
    <property type="entry name" value="TPP_enz"/>
</dbReference>
<dbReference type="EMBL" id="DVOR01000226">
    <property type="protein sequence ID" value="HIV09844.1"/>
    <property type="molecule type" value="Genomic_DNA"/>
</dbReference>
<feature type="domain" description="Thiamine pyrophosphate enzyme TPP-binding" evidence="13">
    <location>
        <begin position="340"/>
        <end position="505"/>
    </location>
</feature>
<dbReference type="InterPro" id="IPR011766">
    <property type="entry name" value="TPP_enzyme_TPP-bd"/>
</dbReference>
<evidence type="ECO:0000259" key="12">
    <source>
        <dbReference type="Pfam" id="PF00205"/>
    </source>
</evidence>
<dbReference type="InterPro" id="IPR029035">
    <property type="entry name" value="DHS-like_NAD/FAD-binding_dom"/>
</dbReference>
<reference evidence="15" key="2">
    <citation type="journal article" date="2021" name="PeerJ">
        <title>Extensive microbial diversity within the chicken gut microbiome revealed by metagenomics and culture.</title>
        <authorList>
            <person name="Gilroy R."/>
            <person name="Ravi A."/>
            <person name="Getino M."/>
            <person name="Pursley I."/>
            <person name="Horton D.L."/>
            <person name="Alikhan N.F."/>
            <person name="Baker D."/>
            <person name="Gharbi K."/>
            <person name="Hall N."/>
            <person name="Watson M."/>
            <person name="Adriaenssens E.M."/>
            <person name="Foster-Nyarko E."/>
            <person name="Jarju S."/>
            <person name="Secka A."/>
            <person name="Antonio M."/>
            <person name="Oren A."/>
            <person name="Chaudhuri R.R."/>
            <person name="La Ragione R."/>
            <person name="Hildebrand F."/>
            <person name="Pallen M.J."/>
        </authorList>
    </citation>
    <scope>NUCLEOTIDE SEQUENCE</scope>
    <source>
        <strain evidence="15">35461</strain>
    </source>
</reference>
<comment type="cofactor">
    <cofactor evidence="11">
        <name>thiamine diphosphate</name>
        <dbReference type="ChEBI" id="CHEBI:58937"/>
    </cofactor>
    <text evidence="11">Binds 1 thiamine pyrophosphate per subunit.</text>
</comment>
<evidence type="ECO:0000256" key="10">
    <source>
        <dbReference type="ARBA" id="ARBA00023304"/>
    </source>
</evidence>
<dbReference type="PROSITE" id="PS00187">
    <property type="entry name" value="TPP_ENZYMES"/>
    <property type="match status" value="1"/>
</dbReference>
<evidence type="ECO:0000256" key="3">
    <source>
        <dbReference type="ARBA" id="ARBA00007812"/>
    </source>
</evidence>
<dbReference type="Gene3D" id="3.40.50.1220">
    <property type="entry name" value="TPP-binding domain"/>
    <property type="match status" value="1"/>
</dbReference>
<dbReference type="SUPFAM" id="SSF52467">
    <property type="entry name" value="DHS-like NAD/FAD-binding domain"/>
    <property type="match status" value="1"/>
</dbReference>
<dbReference type="FunFam" id="3.40.50.1220:FF:000008">
    <property type="entry name" value="Acetolactate synthase"/>
    <property type="match status" value="1"/>
</dbReference>
<dbReference type="InterPro" id="IPR029061">
    <property type="entry name" value="THDP-binding"/>
</dbReference>
<dbReference type="GO" id="GO:0003984">
    <property type="term" value="F:acetolactate synthase activity"/>
    <property type="evidence" value="ECO:0007669"/>
    <property type="project" value="UniProtKB-EC"/>
</dbReference>
<comment type="similarity">
    <text evidence="3 11">Belongs to the TPP enzyme family.</text>
</comment>
<dbReference type="FunFam" id="3.40.50.970:FF:000007">
    <property type="entry name" value="Acetolactate synthase"/>
    <property type="match status" value="1"/>
</dbReference>
<dbReference type="CDD" id="cd02015">
    <property type="entry name" value="TPP_AHAS"/>
    <property type="match status" value="1"/>
</dbReference>
<reference evidence="15" key="1">
    <citation type="submission" date="2020-10" db="EMBL/GenBank/DDBJ databases">
        <authorList>
            <person name="Gilroy R."/>
        </authorList>
    </citation>
    <scope>NUCLEOTIDE SEQUENCE</scope>
    <source>
        <strain evidence="15">35461</strain>
    </source>
</reference>
<dbReference type="InterPro" id="IPR012000">
    <property type="entry name" value="Thiamin_PyroP_enz_cen_dom"/>
</dbReference>
<dbReference type="Gene3D" id="3.40.50.970">
    <property type="match status" value="2"/>
</dbReference>
<keyword evidence="7 11" id="KW-0479">Metal-binding</keyword>
<keyword evidence="9 11" id="KW-0786">Thiamine pyrophosphate</keyword>
<dbReference type="EC" id="2.2.1.6" evidence="4 11"/>
<comment type="pathway">
    <text evidence="1 11">Amino-acid biosynthesis; L-isoleucine biosynthesis; L-isoleucine from 2-oxobutanoate: step 1/4.</text>
</comment>
<dbReference type="GO" id="GO:0009099">
    <property type="term" value="P:L-valine biosynthetic process"/>
    <property type="evidence" value="ECO:0007669"/>
    <property type="project" value="TreeGrafter"/>
</dbReference>
<dbReference type="Pfam" id="PF02776">
    <property type="entry name" value="TPP_enzyme_N"/>
    <property type="match status" value="1"/>
</dbReference>
<organism evidence="15 16">
    <name type="scientific">Candidatus Spyradenecus faecavium</name>
    <dbReference type="NCBI Taxonomy" id="2840947"/>
    <lineage>
        <taxon>Bacteria</taxon>
        <taxon>Pseudomonadati</taxon>
        <taxon>Lentisphaerota</taxon>
        <taxon>Lentisphaeria</taxon>
        <taxon>Lentisphaerales</taxon>
        <taxon>Lentisphaeraceae</taxon>
        <taxon>Lentisphaeraceae incertae sedis</taxon>
        <taxon>Candidatus Spyradenecus</taxon>
    </lineage>
</organism>
<dbReference type="NCBIfam" id="TIGR00118">
    <property type="entry name" value="acolac_lg"/>
    <property type="match status" value="1"/>
</dbReference>
<feature type="non-terminal residue" evidence="15">
    <location>
        <position position="1"/>
    </location>
</feature>
<sequence>HEQGGIHMADGYARATGRVGCAIVTSGPGATNTVTGLATAMMDGVPLVVIAGQVSSGLIGTDAFQEADNTGITRSVTKHNYLVRSVDEIPRVISEAFFIASTGKPGPVLVDIPKDIQQAITLQPDVQDISVRAYHPTIQPPPAQVARLADAINKAHRPVLYIGGGAIISGSCALLRSIAETYDIPVCTTLMGLGAFPETSPLSLWMVGMHGSVAANNAIQQADLVIAAGARFDDRVTGRIADFAQGAKIAHIDVDASAIGKNVHTHIPVCGDLKQTLELLLPQLEKVDRSDWLAQIAKWREAKPATYRPRTDGKLQPQAVIEAIDRAARATGRTTVLTTDVGQNQMWAAQFFRHTEPRAFISSGGMGTMGFGVPSAVGAQLGRPDALVVSVNGDGGFQMNIQELVVAVEHRLPVKFVVLNNARLGMVRQWQDLFYGHRHSATILSQEGRPDNERIPEPEEPRYLPDFVGVAKAYGLEAIRAKSLAETEEALKRAFADDKTWLIECIVAEDENVLPMVAPGAALSDMILERD</sequence>
<evidence type="ECO:0000256" key="9">
    <source>
        <dbReference type="ARBA" id="ARBA00023052"/>
    </source>
</evidence>
<evidence type="ECO:0000256" key="5">
    <source>
        <dbReference type="ARBA" id="ARBA00022605"/>
    </source>
</evidence>
<dbReference type="Pfam" id="PF02775">
    <property type="entry name" value="TPP_enzyme_C"/>
    <property type="match status" value="1"/>
</dbReference>
<keyword evidence="10 11" id="KW-0100">Branched-chain amino acid biosynthesis</keyword>
<dbReference type="Pfam" id="PF00205">
    <property type="entry name" value="TPP_enzyme_M"/>
    <property type="match status" value="1"/>
</dbReference>
<evidence type="ECO:0000259" key="14">
    <source>
        <dbReference type="Pfam" id="PF02776"/>
    </source>
</evidence>
<dbReference type="PANTHER" id="PTHR18968">
    <property type="entry name" value="THIAMINE PYROPHOSPHATE ENZYMES"/>
    <property type="match status" value="1"/>
</dbReference>
<dbReference type="InterPro" id="IPR012846">
    <property type="entry name" value="Acetolactate_synth_lsu"/>
</dbReference>
<evidence type="ECO:0000256" key="1">
    <source>
        <dbReference type="ARBA" id="ARBA00004974"/>
    </source>
</evidence>
<dbReference type="InterPro" id="IPR012001">
    <property type="entry name" value="Thiamin_PyroP_enz_TPP-bd_dom"/>
</dbReference>